<dbReference type="GO" id="GO:0006102">
    <property type="term" value="P:isocitrate metabolic process"/>
    <property type="evidence" value="ECO:0007669"/>
    <property type="project" value="TreeGrafter"/>
</dbReference>
<dbReference type="PATRIC" id="fig|1238182.3.peg.4480"/>
<dbReference type="EMBL" id="ANHY01000037">
    <property type="protein sequence ID" value="EKV26161.1"/>
    <property type="molecule type" value="Genomic_DNA"/>
</dbReference>
<gene>
    <name evidence="3" type="ORF">C882_2929</name>
</gene>
<evidence type="ECO:0000259" key="2">
    <source>
        <dbReference type="SMART" id="SM01329"/>
    </source>
</evidence>
<accession>K9HBR8</accession>
<dbReference type="SMART" id="SM01329">
    <property type="entry name" value="Iso_dh"/>
    <property type="match status" value="1"/>
</dbReference>
<dbReference type="GO" id="GO:0006099">
    <property type="term" value="P:tricarboxylic acid cycle"/>
    <property type="evidence" value="ECO:0007669"/>
    <property type="project" value="TreeGrafter"/>
</dbReference>
<evidence type="ECO:0000256" key="1">
    <source>
        <dbReference type="ARBA" id="ARBA00007769"/>
    </source>
</evidence>
<dbReference type="Proteomes" id="UP000009881">
    <property type="component" value="Unassembled WGS sequence"/>
</dbReference>
<protein>
    <submittedName>
        <fullName evidence="3">Isocitrate dehydrogenase</fullName>
    </submittedName>
</protein>
<dbReference type="InterPro" id="IPR024084">
    <property type="entry name" value="IsoPropMal-DH-like_dom"/>
</dbReference>
<comment type="similarity">
    <text evidence="1">Belongs to the isocitrate and isopropylmalate dehydrogenases family.</text>
</comment>
<dbReference type="Pfam" id="PF00180">
    <property type="entry name" value="Iso_dh"/>
    <property type="match status" value="1"/>
</dbReference>
<keyword evidence="4" id="KW-1185">Reference proteome</keyword>
<reference evidence="3 4" key="1">
    <citation type="journal article" date="2013" name="Genome Announc.">
        <title>Draft Genome Sequence of an Alphaproteobacterium, Caenispirillum salinarum AK4(T), Isolated from a Solar Saltern.</title>
        <authorList>
            <person name="Khatri I."/>
            <person name="Singh A."/>
            <person name="Korpole S."/>
            <person name="Pinnaka A.K."/>
            <person name="Subramanian S."/>
        </authorList>
    </citation>
    <scope>NUCLEOTIDE SEQUENCE [LARGE SCALE GENOMIC DNA]</scope>
    <source>
        <strain evidence="3 4">AK4</strain>
    </source>
</reference>
<dbReference type="GO" id="GO:0004449">
    <property type="term" value="F:isocitrate dehydrogenase (NAD+) activity"/>
    <property type="evidence" value="ECO:0007669"/>
    <property type="project" value="TreeGrafter"/>
</dbReference>
<dbReference type="SUPFAM" id="SSF53659">
    <property type="entry name" value="Isocitrate/Isopropylmalate dehydrogenase-like"/>
    <property type="match status" value="1"/>
</dbReference>
<organism evidence="3 4">
    <name type="scientific">Caenispirillum salinarum AK4</name>
    <dbReference type="NCBI Taxonomy" id="1238182"/>
    <lineage>
        <taxon>Bacteria</taxon>
        <taxon>Pseudomonadati</taxon>
        <taxon>Pseudomonadota</taxon>
        <taxon>Alphaproteobacteria</taxon>
        <taxon>Rhodospirillales</taxon>
        <taxon>Novispirillaceae</taxon>
        <taxon>Caenispirillum</taxon>
    </lineage>
</organism>
<feature type="domain" description="Isopropylmalate dehydrogenase-like" evidence="2">
    <location>
        <begin position="6"/>
        <end position="288"/>
    </location>
</feature>
<dbReference type="Gene3D" id="3.40.718.10">
    <property type="entry name" value="Isopropylmalate Dehydrogenase"/>
    <property type="match status" value="2"/>
</dbReference>
<proteinExistence type="inferred from homology"/>
<dbReference type="PANTHER" id="PTHR11835:SF43">
    <property type="entry name" value="ISOPROPYLMALATE DEHYDROGENASE-LIKE DOMAIN-CONTAINING PROTEIN"/>
    <property type="match status" value="1"/>
</dbReference>
<dbReference type="PANTHER" id="PTHR11835">
    <property type="entry name" value="DECARBOXYLATING DEHYDROGENASES-ISOCITRATE, ISOPROPYLMALATE, TARTRATE"/>
    <property type="match status" value="1"/>
</dbReference>
<dbReference type="RefSeq" id="WP_009542920.1">
    <property type="nucleotide sequence ID" value="NZ_ANHY01000037.1"/>
</dbReference>
<evidence type="ECO:0000313" key="3">
    <source>
        <dbReference type="EMBL" id="EKV26161.1"/>
    </source>
</evidence>
<dbReference type="OrthoDB" id="9767905at2"/>
<evidence type="ECO:0000313" key="4">
    <source>
        <dbReference type="Proteomes" id="UP000009881"/>
    </source>
</evidence>
<name>K9HBR8_9PROT</name>
<dbReference type="AlphaFoldDB" id="K9HBR8"/>
<sequence length="316" mass="32447">MTTPIPITVCEGDGVGPEIADAVLRILEEAGAPLAVEFAPASRAAAIARNSGALLCGPLKAETVRDLHAEAAVVAEVRRARAPAPFVRAATPGLDLTVVRALDDRPGAVARVAVEAARAHGRRRLTVLTGGSRADDTLVDAVMAHAPADRLQVERRPVDAATAQLVTEPGSLEAVVVPAVHGAVVAGVATRLAGGTTLTSLTISGRGGDAFACAHGPAFSRAGQDEANPSGLLLAAVDLLMHLGLEDDATRIHNAWARTIEDGIHTPDLHHQSTSWRKVGTGGFAKAVITRLGLRPVHLPAAPHGTGKDGHILAAE</sequence>
<dbReference type="eggNOG" id="COG0473">
    <property type="taxonomic scope" value="Bacteria"/>
</dbReference>
<comment type="caution">
    <text evidence="3">The sequence shown here is derived from an EMBL/GenBank/DDBJ whole genome shotgun (WGS) entry which is preliminary data.</text>
</comment>
<dbReference type="STRING" id="1238182.C882_2929"/>